<dbReference type="PROSITE" id="PS50104">
    <property type="entry name" value="TIR"/>
    <property type="match status" value="1"/>
</dbReference>
<dbReference type="PANTHER" id="PTHR16253">
    <property type="entry name" value="TETRATRICOPEPTIDE REPEAT PROTEIN 22"/>
    <property type="match status" value="1"/>
</dbReference>
<dbReference type="InterPro" id="IPR042342">
    <property type="entry name" value="TTC22"/>
</dbReference>
<name>A0A8B6CQ07_MYTGA</name>
<reference evidence="2" key="1">
    <citation type="submission" date="2018-11" db="EMBL/GenBank/DDBJ databases">
        <authorList>
            <person name="Alioto T."/>
            <person name="Alioto T."/>
        </authorList>
    </citation>
    <scope>NUCLEOTIDE SEQUENCE</scope>
</reference>
<accession>A0A8B6CQ07</accession>
<dbReference type="GO" id="GO:0007165">
    <property type="term" value="P:signal transduction"/>
    <property type="evidence" value="ECO:0007669"/>
    <property type="project" value="InterPro"/>
</dbReference>
<gene>
    <name evidence="2" type="ORF">MGAL_10B076998</name>
</gene>
<proteinExistence type="predicted"/>
<dbReference type="OrthoDB" id="6058829at2759"/>
<dbReference type="InterPro" id="IPR035897">
    <property type="entry name" value="Toll_tir_struct_dom_sf"/>
</dbReference>
<evidence type="ECO:0000259" key="1">
    <source>
        <dbReference type="PROSITE" id="PS50104"/>
    </source>
</evidence>
<dbReference type="Pfam" id="PF13676">
    <property type="entry name" value="TIR_2"/>
    <property type="match status" value="1"/>
</dbReference>
<keyword evidence="3" id="KW-1185">Reference proteome</keyword>
<comment type="caution">
    <text evidence="2">The sequence shown here is derived from an EMBL/GenBank/DDBJ whole genome shotgun (WGS) entry which is preliminary data.</text>
</comment>
<evidence type="ECO:0000313" key="2">
    <source>
        <dbReference type="EMBL" id="VDI07740.1"/>
    </source>
</evidence>
<dbReference type="Gene3D" id="3.40.50.10140">
    <property type="entry name" value="Toll/interleukin-1 receptor homology (TIR) domain"/>
    <property type="match status" value="1"/>
</dbReference>
<protein>
    <recommendedName>
        <fullName evidence="1">TIR domain-containing protein</fullName>
    </recommendedName>
</protein>
<feature type="domain" description="TIR" evidence="1">
    <location>
        <begin position="868"/>
        <end position="1005"/>
    </location>
</feature>
<evidence type="ECO:0000313" key="3">
    <source>
        <dbReference type="Proteomes" id="UP000596742"/>
    </source>
</evidence>
<dbReference type="InterPro" id="IPR000157">
    <property type="entry name" value="TIR_dom"/>
</dbReference>
<dbReference type="EMBL" id="UYJE01002089">
    <property type="protein sequence ID" value="VDI07740.1"/>
    <property type="molecule type" value="Genomic_DNA"/>
</dbReference>
<dbReference type="AlphaFoldDB" id="A0A8B6CQ07"/>
<dbReference type="Proteomes" id="UP000596742">
    <property type="component" value="Unassembled WGS sequence"/>
</dbReference>
<organism evidence="2 3">
    <name type="scientific">Mytilus galloprovincialis</name>
    <name type="common">Mediterranean mussel</name>
    <dbReference type="NCBI Taxonomy" id="29158"/>
    <lineage>
        <taxon>Eukaryota</taxon>
        <taxon>Metazoa</taxon>
        <taxon>Spiralia</taxon>
        <taxon>Lophotrochozoa</taxon>
        <taxon>Mollusca</taxon>
        <taxon>Bivalvia</taxon>
        <taxon>Autobranchia</taxon>
        <taxon>Pteriomorphia</taxon>
        <taxon>Mytilida</taxon>
        <taxon>Mytiloidea</taxon>
        <taxon>Mytilidae</taxon>
        <taxon>Mytilinae</taxon>
        <taxon>Mytilus</taxon>
    </lineage>
</organism>
<sequence length="1010" mass="118141">MSHMKENVRFEIGLASKSNSDGNRQYPIEHTESKKYVSSKAVAKHFVELKISTPGVFGEKREEIMKYFEKAVEMINLAAPFEVKYVHDGSITIGTLLPVDILKNEEDLKNAICKFLDQMIILCDIDTSKPLVVKVKITVFDNEQQDKDEDLDLTSHHLLLKSHKDEELDFSSDQSLPKSHKYEEQNFPAHHSLPKSRLLKEQEKIETASRVLQERVTPGLIGLNLNIMHALDMHMIEDAKHNIYKLLKKEHSALINVHKNMVALFKMKIPRERREARLELEQILKKFPDHLNALADLEHIYRELHRFADAENCRKTIEHNLNGRTRNSLQNKRICLLEQGYAILIEKTLINESTVELRIADMNKMLNTEYERSEGKRRECLERSLHHQMQVLRNVQNANEDEKVDGHILRNGSSLQKFEMAEKLSTVPFPHMVWVFYFAKAFNQYYDSLEHISKLKVGMEDEMRAVTLKAIEKFWNITQEPVREDMKTFVARSYAYIGHILMKRRSLFSINSATPELLEIPEINELLKDPLLASKKAYELMSDDVTVLNRYGRALWNCVLQTDSMDIKLQQLYKSEKILSASITKDGQRNWFAYSSRMVVRKDIANLERNNYNVAEEYLQKAKSDGHTCFKSKTTRKDMTVLAEVCQKLAKFPRTNDCGPEFVRDPNYLHQALDYLFYSTYLGDPPEYHWTFRTASCLFDLGEYEQAIEWQRKAWFPSNASSSYPFYMLCIYMLTMFEQRKMWGKTDNPFFREFLYILIYGKNKYKDITRNLKGLYQLKRYEILRFFREVMQIKPMRIDEKNILETCLDEFITFSKTNRNNSREFRQLKSKLQEIIPEKEVEYVLSEIFKNPSIKPLATGLKALSKSFKYDFFVSHSHIDGNWVDNIFLRHLESKFDESDVAFRGCIADRDFTPGISVLDNILAAIGESNKVILVISESFVSSNWCQYEADQAVIRSLNSKNDNCVIPVLLEDCDIPDKIAHLNYVNLSDDTDFRQEFRRLKLALLPDDK</sequence>
<dbReference type="SUPFAM" id="SSF52200">
    <property type="entry name" value="Toll/Interleukin receptor TIR domain"/>
    <property type="match status" value="1"/>
</dbReference>
<dbReference type="PANTHER" id="PTHR16253:SF0">
    <property type="entry name" value="TETRATRICOPEPTIDE REPEAT PROTEIN 22"/>
    <property type="match status" value="1"/>
</dbReference>
<dbReference type="SMART" id="SM00255">
    <property type="entry name" value="TIR"/>
    <property type="match status" value="1"/>
</dbReference>